<evidence type="ECO:0000313" key="1">
    <source>
        <dbReference type="EMBL" id="KKM02027.1"/>
    </source>
</evidence>
<protein>
    <recommendedName>
        <fullName evidence="2">Homing endonuclease LAGLIDADG domain-containing protein</fullName>
    </recommendedName>
</protein>
<name>A0A0F9HFU1_9ZZZZ</name>
<gene>
    <name evidence="1" type="ORF">LCGC14_1788530</name>
</gene>
<comment type="caution">
    <text evidence="1">The sequence shown here is derived from an EMBL/GenBank/DDBJ whole genome shotgun (WGS) entry which is preliminary data.</text>
</comment>
<dbReference type="AlphaFoldDB" id="A0A0F9HFU1"/>
<evidence type="ECO:0008006" key="2">
    <source>
        <dbReference type="Google" id="ProtNLM"/>
    </source>
</evidence>
<proteinExistence type="predicted"/>
<reference evidence="1" key="1">
    <citation type="journal article" date="2015" name="Nature">
        <title>Complex archaea that bridge the gap between prokaryotes and eukaryotes.</title>
        <authorList>
            <person name="Spang A."/>
            <person name="Saw J.H."/>
            <person name="Jorgensen S.L."/>
            <person name="Zaremba-Niedzwiedzka K."/>
            <person name="Martijn J."/>
            <person name="Lind A.E."/>
            <person name="van Eijk R."/>
            <person name="Schleper C."/>
            <person name="Guy L."/>
            <person name="Ettema T.J."/>
        </authorList>
    </citation>
    <scope>NUCLEOTIDE SEQUENCE</scope>
</reference>
<accession>A0A0F9HFU1</accession>
<organism evidence="1">
    <name type="scientific">marine sediment metagenome</name>
    <dbReference type="NCBI Taxonomy" id="412755"/>
    <lineage>
        <taxon>unclassified sequences</taxon>
        <taxon>metagenomes</taxon>
        <taxon>ecological metagenomes</taxon>
    </lineage>
</organism>
<sequence length="158" mass="18162">MYEGITEIEWAQLATWLDSDGSVSIQKSRPKRPGLAPIYRSRVAVSNTNRNVMDWLQTRFGGAVYLALLRPGHKPVLVWRCAATERLALLKQVLPYLIIKQDRASLAIRYEEDMTWNGKSEKGRRPSEIMPLVEQERRETLYQQSLQLNRKGPVDGSH</sequence>
<dbReference type="InterPro" id="IPR027434">
    <property type="entry name" value="Homing_endonucl"/>
</dbReference>
<dbReference type="EMBL" id="LAZR01017043">
    <property type="protein sequence ID" value="KKM02027.1"/>
    <property type="molecule type" value="Genomic_DNA"/>
</dbReference>
<dbReference type="Gene3D" id="3.10.28.10">
    <property type="entry name" value="Homing endonucleases"/>
    <property type="match status" value="1"/>
</dbReference>